<dbReference type="Proteomes" id="UP000538147">
    <property type="component" value="Unassembled WGS sequence"/>
</dbReference>
<comment type="caution">
    <text evidence="2">The sequence shown here is derived from an EMBL/GenBank/DDBJ whole genome shotgun (WGS) entry which is preliminary data.</text>
</comment>
<evidence type="ECO:0000259" key="1">
    <source>
        <dbReference type="Pfam" id="PF00561"/>
    </source>
</evidence>
<reference evidence="2 3" key="1">
    <citation type="submission" date="2020-08" db="EMBL/GenBank/DDBJ databases">
        <title>Genomic Encyclopedia of Type Strains, Phase IV (KMG-IV): sequencing the most valuable type-strain genomes for metagenomic binning, comparative biology and taxonomic classification.</title>
        <authorList>
            <person name="Goeker M."/>
        </authorList>
    </citation>
    <scope>NUCLEOTIDE SEQUENCE [LARGE SCALE GENOMIC DNA]</scope>
    <source>
        <strain evidence="2 3">DSM 102189</strain>
    </source>
</reference>
<dbReference type="AlphaFoldDB" id="A0A841L6N9"/>
<dbReference type="RefSeq" id="WP_184197357.1">
    <property type="nucleotide sequence ID" value="NZ_BMOX01000043.1"/>
</dbReference>
<proteinExistence type="predicted"/>
<dbReference type="NCBIfam" id="TIGR03056">
    <property type="entry name" value="bchO_mg_che_rel"/>
    <property type="match status" value="1"/>
</dbReference>
<organism evidence="2 3">
    <name type="scientific">Polymorphobacter multimanifer</name>
    <dbReference type="NCBI Taxonomy" id="1070431"/>
    <lineage>
        <taxon>Bacteria</taxon>
        <taxon>Pseudomonadati</taxon>
        <taxon>Pseudomonadota</taxon>
        <taxon>Alphaproteobacteria</taxon>
        <taxon>Sphingomonadales</taxon>
        <taxon>Sphingosinicellaceae</taxon>
        <taxon>Polymorphobacter</taxon>
    </lineage>
</organism>
<dbReference type="PANTHER" id="PTHR43689:SF8">
    <property type="entry name" value="ALPHA_BETA-HYDROLASES SUPERFAMILY PROTEIN"/>
    <property type="match status" value="1"/>
</dbReference>
<dbReference type="InterPro" id="IPR017497">
    <property type="entry name" value="BchO"/>
</dbReference>
<dbReference type="Gene3D" id="3.40.50.1820">
    <property type="entry name" value="alpha/beta hydrolase"/>
    <property type="match status" value="1"/>
</dbReference>
<dbReference type="Pfam" id="PF00561">
    <property type="entry name" value="Abhydrolase_1"/>
    <property type="match status" value="1"/>
</dbReference>
<gene>
    <name evidence="2" type="ORF">FHS79_001385</name>
</gene>
<name>A0A841L6N9_9SPHN</name>
<dbReference type="SUPFAM" id="SSF53474">
    <property type="entry name" value="alpha/beta-Hydrolases"/>
    <property type="match status" value="1"/>
</dbReference>
<keyword evidence="3" id="KW-1185">Reference proteome</keyword>
<dbReference type="PRINTS" id="PR00111">
    <property type="entry name" value="ABHYDROLASE"/>
</dbReference>
<accession>A0A841L6N9</accession>
<dbReference type="PANTHER" id="PTHR43689">
    <property type="entry name" value="HYDROLASE"/>
    <property type="match status" value="1"/>
</dbReference>
<evidence type="ECO:0000313" key="2">
    <source>
        <dbReference type="EMBL" id="MBB6227221.1"/>
    </source>
</evidence>
<dbReference type="InterPro" id="IPR029058">
    <property type="entry name" value="AB_hydrolase_fold"/>
</dbReference>
<dbReference type="EMBL" id="JACIIV010000008">
    <property type="protein sequence ID" value="MBB6227221.1"/>
    <property type="molecule type" value="Genomic_DNA"/>
</dbReference>
<sequence length="291" mass="30345">MSALHWPTDSRTWPNAQASRFVSAGGIKWHVQVSGSGPVLLLLHGTAASTHSWRDLAPMLSEHFTVVAPDLPGHGFSSRMSRPTPSAVATATAALMDALGLAPDLTIGHSAGAALALTMAQRKLAAPRAIIGFGGALLPFPGMAGKIFPAMARMLFVNPFVPELFAMRARRPGEVPGFLARSTGSHLDARGIALYERLMGASSHVGGALALMANWDLNPLEAALPSLDLPILLVHGAKDATIPPTVSTKVAARLPRGRALILPALGHLAHEEDPAAHAALALDFAREVGIA</sequence>
<dbReference type="InterPro" id="IPR000073">
    <property type="entry name" value="AB_hydrolase_1"/>
</dbReference>
<protein>
    <submittedName>
        <fullName evidence="2">Magnesium chelatase accessory protein</fullName>
    </submittedName>
</protein>
<evidence type="ECO:0000313" key="3">
    <source>
        <dbReference type="Proteomes" id="UP000538147"/>
    </source>
</evidence>
<feature type="domain" description="AB hydrolase-1" evidence="1">
    <location>
        <begin position="38"/>
        <end position="274"/>
    </location>
</feature>